<dbReference type="InterPro" id="IPR005901">
    <property type="entry name" value="GLPGLI"/>
</dbReference>
<dbReference type="RefSeq" id="WP_002686758.1">
    <property type="nucleotide sequence ID" value="NZ_UFTJ01000001.1"/>
</dbReference>
<dbReference type="NCBIfam" id="TIGR01200">
    <property type="entry name" value="GLPGLI"/>
    <property type="match status" value="1"/>
</dbReference>
<reference evidence="1 2" key="1">
    <citation type="submission" date="2018-06" db="EMBL/GenBank/DDBJ databases">
        <authorList>
            <consortium name="Pathogen Informatics"/>
            <person name="Doyle S."/>
        </authorList>
    </citation>
    <scope>NUCLEOTIDE SEQUENCE [LARGE SCALE GENOMIC DNA]</scope>
    <source>
        <strain evidence="1 2">NCTC11661</strain>
    </source>
</reference>
<dbReference type="AlphaFoldDB" id="A0A376BYZ5"/>
<gene>
    <name evidence="1" type="ORF">NCTC11661_00525</name>
</gene>
<dbReference type="Pfam" id="PF09697">
    <property type="entry name" value="Porph_ging"/>
    <property type="match status" value="1"/>
</dbReference>
<organism evidence="1 2">
    <name type="scientific">Bergeyella zoohelcum</name>
    <dbReference type="NCBI Taxonomy" id="1015"/>
    <lineage>
        <taxon>Bacteria</taxon>
        <taxon>Pseudomonadati</taxon>
        <taxon>Bacteroidota</taxon>
        <taxon>Flavobacteriia</taxon>
        <taxon>Flavobacteriales</taxon>
        <taxon>Weeksellaceae</taxon>
        <taxon>Bergeyella</taxon>
    </lineage>
</organism>
<accession>A0A376BYZ5</accession>
<name>A0A376BYZ5_9FLAO</name>
<dbReference type="Proteomes" id="UP000255515">
    <property type="component" value="Unassembled WGS sequence"/>
</dbReference>
<dbReference type="EMBL" id="UFTJ01000001">
    <property type="protein sequence ID" value="SSZ46863.1"/>
    <property type="molecule type" value="Genomic_DNA"/>
</dbReference>
<protein>
    <submittedName>
        <fullName evidence="1">GLPGLI family protein</fullName>
    </submittedName>
</protein>
<evidence type="ECO:0000313" key="1">
    <source>
        <dbReference type="EMBL" id="SSZ46863.1"/>
    </source>
</evidence>
<proteinExistence type="predicted"/>
<sequence length="260" mass="30468">MKNLVILISCLISSFLLSQEAIRIQYVLNYQPDSTDIKSKSQELMYLDILPTEKKSFFQAQNLYAKDSILATNPNALFGLSKPAFSYRIYKNHLTNEQMLYEAKGVYRFKINDSPTLEWKIDKEAKKEILGYSCQLATMDFRGRTYSAWYTAELPFIDGPYKFSGLPGVILEMYDTKKQYHFSAFAIGKLKKYNAYIDDTKYKELSRQDYIKFLNNAKENPSILLKNSGIMLPEEAYQKYNKRELEKNRRKNNPIELKYD</sequence>
<evidence type="ECO:0000313" key="2">
    <source>
        <dbReference type="Proteomes" id="UP000255515"/>
    </source>
</evidence>